<keyword evidence="2" id="KW-0812">Transmembrane</keyword>
<evidence type="ECO:0000256" key="1">
    <source>
        <dbReference type="SAM" id="MobiDB-lite"/>
    </source>
</evidence>
<dbReference type="Proteomes" id="UP001497516">
    <property type="component" value="Chromosome 8"/>
</dbReference>
<feature type="transmembrane region" description="Helical" evidence="2">
    <location>
        <begin position="121"/>
        <end position="141"/>
    </location>
</feature>
<keyword evidence="2" id="KW-0472">Membrane</keyword>
<dbReference type="EMBL" id="OZ034821">
    <property type="protein sequence ID" value="CAL1406657.1"/>
    <property type="molecule type" value="Genomic_DNA"/>
</dbReference>
<name>A0AAV2G902_9ROSI</name>
<keyword evidence="4" id="KW-1185">Reference proteome</keyword>
<sequence>MYPSASQNPSSPTPSSSPAPATVQPARTPSLSWIPVSSSPFLQSNLPPPSMLPATVPWLAPPYGSNNIAAAGFGSAPNTLTELVRNMEKRDLTRIVSNLKLVVFLNPFREDPDKALRDWDLWGLFFFIVFVGLILSWSASVKKTGRKRGRRLTPELQEDDSG</sequence>
<dbReference type="AlphaFoldDB" id="A0AAV2G902"/>
<organism evidence="3 4">
    <name type="scientific">Linum trigynum</name>
    <dbReference type="NCBI Taxonomy" id="586398"/>
    <lineage>
        <taxon>Eukaryota</taxon>
        <taxon>Viridiplantae</taxon>
        <taxon>Streptophyta</taxon>
        <taxon>Embryophyta</taxon>
        <taxon>Tracheophyta</taxon>
        <taxon>Spermatophyta</taxon>
        <taxon>Magnoliopsida</taxon>
        <taxon>eudicotyledons</taxon>
        <taxon>Gunneridae</taxon>
        <taxon>Pentapetalae</taxon>
        <taxon>rosids</taxon>
        <taxon>fabids</taxon>
        <taxon>Malpighiales</taxon>
        <taxon>Linaceae</taxon>
        <taxon>Linum</taxon>
    </lineage>
</organism>
<gene>
    <name evidence="3" type="ORF">LTRI10_LOCUS46368</name>
</gene>
<proteinExistence type="predicted"/>
<protein>
    <submittedName>
        <fullName evidence="3">Uncharacterized protein</fullName>
    </submittedName>
</protein>
<feature type="compositionally biased region" description="Low complexity" evidence="1">
    <location>
        <begin position="1"/>
        <end position="10"/>
    </location>
</feature>
<accession>A0AAV2G902</accession>
<feature type="region of interest" description="Disordered" evidence="1">
    <location>
        <begin position="1"/>
        <end position="26"/>
    </location>
</feature>
<evidence type="ECO:0000313" key="4">
    <source>
        <dbReference type="Proteomes" id="UP001497516"/>
    </source>
</evidence>
<keyword evidence="2" id="KW-1133">Transmembrane helix</keyword>
<evidence type="ECO:0000256" key="2">
    <source>
        <dbReference type="SAM" id="Phobius"/>
    </source>
</evidence>
<reference evidence="3 4" key="1">
    <citation type="submission" date="2024-04" db="EMBL/GenBank/DDBJ databases">
        <authorList>
            <person name="Fracassetti M."/>
        </authorList>
    </citation>
    <scope>NUCLEOTIDE SEQUENCE [LARGE SCALE GENOMIC DNA]</scope>
</reference>
<evidence type="ECO:0000313" key="3">
    <source>
        <dbReference type="EMBL" id="CAL1406657.1"/>
    </source>
</evidence>